<reference evidence="2 3" key="1">
    <citation type="submission" date="2020-08" db="EMBL/GenBank/DDBJ databases">
        <title>Genomic Encyclopedia of Type Strains, Phase IV (KMG-IV): sequencing the most valuable type-strain genomes for metagenomic binning, comparative biology and taxonomic classification.</title>
        <authorList>
            <person name="Goeker M."/>
        </authorList>
    </citation>
    <scope>NUCLEOTIDE SEQUENCE [LARGE SCALE GENOMIC DNA]</scope>
    <source>
        <strain evidence="2 3">DSM 26718</strain>
    </source>
</reference>
<organism evidence="2 3">
    <name type="scientific">Hymenobacter luteus</name>
    <dbReference type="NCBI Taxonomy" id="1411122"/>
    <lineage>
        <taxon>Bacteria</taxon>
        <taxon>Pseudomonadati</taxon>
        <taxon>Bacteroidota</taxon>
        <taxon>Cytophagia</taxon>
        <taxon>Cytophagales</taxon>
        <taxon>Hymenobacteraceae</taxon>
        <taxon>Hymenobacter</taxon>
    </lineage>
</organism>
<comment type="caution">
    <text evidence="2">The sequence shown here is derived from an EMBL/GenBank/DDBJ whole genome shotgun (WGS) entry which is preliminary data.</text>
</comment>
<proteinExistence type="predicted"/>
<feature type="transmembrane region" description="Helical" evidence="1">
    <location>
        <begin position="37"/>
        <end position="60"/>
    </location>
</feature>
<keyword evidence="1" id="KW-0812">Transmembrane</keyword>
<dbReference type="RefSeq" id="WP_183401626.1">
    <property type="nucleotide sequence ID" value="NZ_JACHGG010000001.1"/>
</dbReference>
<accession>A0A7W9WBD1</accession>
<feature type="transmembrane region" description="Helical" evidence="1">
    <location>
        <begin position="146"/>
        <end position="167"/>
    </location>
</feature>
<keyword evidence="1" id="KW-1133">Transmembrane helix</keyword>
<evidence type="ECO:0000256" key="1">
    <source>
        <dbReference type="SAM" id="Phobius"/>
    </source>
</evidence>
<keyword evidence="3" id="KW-1185">Reference proteome</keyword>
<protein>
    <submittedName>
        <fullName evidence="2">Uncharacterized protein</fullName>
    </submittedName>
</protein>
<dbReference type="Proteomes" id="UP000532746">
    <property type="component" value="Unassembled WGS sequence"/>
</dbReference>
<dbReference type="EMBL" id="JACHGG010000001">
    <property type="protein sequence ID" value="MBB6058221.1"/>
    <property type="molecule type" value="Genomic_DNA"/>
</dbReference>
<evidence type="ECO:0000313" key="2">
    <source>
        <dbReference type="EMBL" id="MBB6058221.1"/>
    </source>
</evidence>
<feature type="transmembrane region" description="Helical" evidence="1">
    <location>
        <begin position="6"/>
        <end position="25"/>
    </location>
</feature>
<dbReference type="AlphaFoldDB" id="A0A7W9WBD1"/>
<evidence type="ECO:0000313" key="3">
    <source>
        <dbReference type="Proteomes" id="UP000532746"/>
    </source>
</evidence>
<sequence length="176" mass="20150">MLYQWVDFHTTAYLLAAPLAMLLNRKLSGAFRGEQALLNRLFAAAALGSLLLLSLEIFRACSSEDEMERYGLINRATGPYWWAFWSMIAAYGLAQLFWLRRLQHSTAVAASCLVLQSVTLLFPLLLPLLPGRDYLPSSWMMFSYQQLFLVPLAGLMLLEAILLRRLLAWLRRSYSR</sequence>
<keyword evidence="1" id="KW-0472">Membrane</keyword>
<feature type="transmembrane region" description="Helical" evidence="1">
    <location>
        <begin position="80"/>
        <end position="99"/>
    </location>
</feature>
<gene>
    <name evidence="2" type="ORF">HNQ93_001051</name>
</gene>
<name>A0A7W9WBD1_9BACT</name>
<feature type="transmembrane region" description="Helical" evidence="1">
    <location>
        <begin position="106"/>
        <end position="126"/>
    </location>
</feature>